<evidence type="ECO:0000313" key="5">
    <source>
        <dbReference type="Proteomes" id="UP001202328"/>
    </source>
</evidence>
<dbReference type="InterPro" id="IPR044275">
    <property type="entry name" value="KRP"/>
</dbReference>
<proteinExistence type="inferred from homology"/>
<evidence type="ECO:0000259" key="3">
    <source>
        <dbReference type="Pfam" id="PF02234"/>
    </source>
</evidence>
<dbReference type="InterPro" id="IPR044898">
    <property type="entry name" value="CDI_dom_sf"/>
</dbReference>
<dbReference type="InterPro" id="IPR003175">
    <property type="entry name" value="CDI_dom"/>
</dbReference>
<keyword evidence="2" id="KW-0649">Protein kinase inhibitor</keyword>
<gene>
    <name evidence="4" type="ORF">MKW98_008320</name>
</gene>
<keyword evidence="5" id="KW-1185">Reference proteome</keyword>
<dbReference type="EMBL" id="JAJJMB010001204">
    <property type="protein sequence ID" value="KAI3957846.1"/>
    <property type="molecule type" value="Genomic_DNA"/>
</dbReference>
<dbReference type="GO" id="GO:0004861">
    <property type="term" value="F:cyclin-dependent protein serine/threonine kinase inhibitor activity"/>
    <property type="evidence" value="ECO:0007669"/>
    <property type="project" value="InterPro"/>
</dbReference>
<dbReference type="Proteomes" id="UP001202328">
    <property type="component" value="Unassembled WGS sequence"/>
</dbReference>
<protein>
    <recommendedName>
        <fullName evidence="3">Cyclin-dependent kinase inhibitor domain-containing protein</fullName>
    </recommendedName>
</protein>
<evidence type="ECO:0000256" key="1">
    <source>
        <dbReference type="ARBA" id="ARBA00010274"/>
    </source>
</evidence>
<feature type="domain" description="Cyclin-dependent kinase inhibitor" evidence="3">
    <location>
        <begin position="191"/>
        <end position="235"/>
    </location>
</feature>
<organism evidence="4 5">
    <name type="scientific">Papaver atlanticum</name>
    <dbReference type="NCBI Taxonomy" id="357466"/>
    <lineage>
        <taxon>Eukaryota</taxon>
        <taxon>Viridiplantae</taxon>
        <taxon>Streptophyta</taxon>
        <taxon>Embryophyta</taxon>
        <taxon>Tracheophyta</taxon>
        <taxon>Spermatophyta</taxon>
        <taxon>Magnoliopsida</taxon>
        <taxon>Ranunculales</taxon>
        <taxon>Papaveraceae</taxon>
        <taxon>Papaveroideae</taxon>
        <taxon>Papaver</taxon>
    </lineage>
</organism>
<dbReference type="PANTHER" id="PTHR46776">
    <property type="entry name" value="CYCLIN-DEPENDENT KINASE INHIBITOR 4-RELATED"/>
    <property type="match status" value="1"/>
</dbReference>
<dbReference type="PIRSF" id="PIRSF017811">
    <property type="entry name" value="CDK_inhib_pln"/>
    <property type="match status" value="1"/>
</dbReference>
<dbReference type="Gene3D" id="4.10.365.10">
    <property type="entry name" value="p27"/>
    <property type="match status" value="1"/>
</dbReference>
<comment type="caution">
    <text evidence="4">The sequence shown here is derived from an EMBL/GenBank/DDBJ whole genome shotgun (WGS) entry which is preliminary data.</text>
</comment>
<reference evidence="4" key="1">
    <citation type="submission" date="2022-04" db="EMBL/GenBank/DDBJ databases">
        <title>A functionally conserved STORR gene fusion in Papaver species that diverged 16.8 million years ago.</title>
        <authorList>
            <person name="Catania T."/>
        </authorList>
    </citation>
    <scope>NUCLEOTIDE SEQUENCE</scope>
    <source>
        <strain evidence="4">S-188037</strain>
    </source>
</reference>
<dbReference type="GO" id="GO:0005634">
    <property type="term" value="C:nucleus"/>
    <property type="evidence" value="ECO:0007669"/>
    <property type="project" value="InterPro"/>
</dbReference>
<dbReference type="AlphaFoldDB" id="A0AAD4XUS8"/>
<accession>A0AAD4XUS8</accession>
<evidence type="ECO:0000256" key="2">
    <source>
        <dbReference type="ARBA" id="ARBA00023013"/>
    </source>
</evidence>
<sequence length="237" mass="26460">MGKYMRKAKVTGGEASMEVAQSTIGVLTRAKTLALQRLQKKQTTTSETSNISPNNAAAAVTGSYFQLRSRKLEKPPLLVVSSAKKNEVKDSCKKSPNSKLRTSPRLALASVNCDVNTLTCCKNSNNDESKDEASFGENFMEIEERDRGTRESTPCSLIRNSEILSTPGSTTRTTNSTARNRRIQNPMRGNIPTSHEVEEFFAVAEQQQQRAFIERYNFDPTNDSPLPGRYEWERLDV</sequence>
<dbReference type="Pfam" id="PF02234">
    <property type="entry name" value="CDI"/>
    <property type="match status" value="1"/>
</dbReference>
<evidence type="ECO:0000313" key="4">
    <source>
        <dbReference type="EMBL" id="KAI3957846.1"/>
    </source>
</evidence>
<comment type="similarity">
    <text evidence="1">Belongs to the CDI family. ICK/KRP subfamily.</text>
</comment>
<dbReference type="GO" id="GO:0051726">
    <property type="term" value="P:regulation of cell cycle"/>
    <property type="evidence" value="ECO:0007669"/>
    <property type="project" value="InterPro"/>
</dbReference>
<name>A0AAD4XUS8_9MAGN</name>